<organism evidence="7">
    <name type="scientific">Phaffia rhodozyma</name>
    <name type="common">Yeast</name>
    <name type="synonym">Xanthophyllomyces dendrorhous</name>
    <dbReference type="NCBI Taxonomy" id="264483"/>
    <lineage>
        <taxon>Eukaryota</taxon>
        <taxon>Fungi</taxon>
        <taxon>Dikarya</taxon>
        <taxon>Basidiomycota</taxon>
        <taxon>Agaricomycotina</taxon>
        <taxon>Tremellomycetes</taxon>
        <taxon>Cystofilobasidiales</taxon>
        <taxon>Mrakiaceae</taxon>
        <taxon>Phaffia</taxon>
    </lineage>
</organism>
<evidence type="ECO:0000256" key="5">
    <source>
        <dbReference type="RuleBase" id="RU364055"/>
    </source>
</evidence>
<dbReference type="NCBIfam" id="TIGR00527">
    <property type="entry name" value="gcvH"/>
    <property type="match status" value="1"/>
</dbReference>
<evidence type="ECO:0000256" key="3">
    <source>
        <dbReference type="ARBA" id="ARBA00022946"/>
    </source>
</evidence>
<dbReference type="InterPro" id="IPR033753">
    <property type="entry name" value="GCV_H/Fam206"/>
</dbReference>
<dbReference type="GO" id="GO:0005960">
    <property type="term" value="C:glycine cleavage complex"/>
    <property type="evidence" value="ECO:0007669"/>
    <property type="project" value="UniProtKB-UniRule"/>
</dbReference>
<reference evidence="7" key="1">
    <citation type="submission" date="2014-08" db="EMBL/GenBank/DDBJ databases">
        <authorList>
            <person name="Sharma Rahul"/>
            <person name="Thines Marco"/>
        </authorList>
    </citation>
    <scope>NUCLEOTIDE SEQUENCE</scope>
</reference>
<name>A0A0F7SWC3_PHARH</name>
<dbReference type="PANTHER" id="PTHR11715">
    <property type="entry name" value="GLYCINE CLEAVAGE SYSTEM H PROTEIN"/>
    <property type="match status" value="1"/>
</dbReference>
<dbReference type="InterPro" id="IPR002930">
    <property type="entry name" value="GCV_H"/>
</dbReference>
<dbReference type="GO" id="GO:0019464">
    <property type="term" value="P:glycine decarboxylation via glycine cleavage system"/>
    <property type="evidence" value="ECO:0007669"/>
    <property type="project" value="UniProtKB-UniRule"/>
</dbReference>
<dbReference type="NCBIfam" id="NF002270">
    <property type="entry name" value="PRK01202.1"/>
    <property type="match status" value="1"/>
</dbReference>
<proteinExistence type="inferred from homology"/>
<feature type="modified residue" description="N6-lipoyllysine" evidence="4">
    <location>
        <position position="94"/>
    </location>
</feature>
<comment type="subcellular location">
    <subcellularLocation>
        <location evidence="5">Mitochondrion</location>
    </subcellularLocation>
</comment>
<dbReference type="HAMAP" id="MF_00272">
    <property type="entry name" value="GcvH"/>
    <property type="match status" value="1"/>
</dbReference>
<comment type="cofactor">
    <cofactor evidence="5">
        <name>(R)-lipoate</name>
        <dbReference type="ChEBI" id="CHEBI:83088"/>
    </cofactor>
    <text evidence="5">Binds 1 lipoyl cofactor covalently.</text>
</comment>
<dbReference type="PANTHER" id="PTHR11715:SF3">
    <property type="entry name" value="GLYCINE CLEAVAGE SYSTEM H PROTEIN-RELATED"/>
    <property type="match status" value="1"/>
</dbReference>
<evidence type="ECO:0000259" key="6">
    <source>
        <dbReference type="PROSITE" id="PS50968"/>
    </source>
</evidence>
<accession>A0A0F7SWC3</accession>
<dbReference type="EMBL" id="LN483157">
    <property type="protein sequence ID" value="CED84353.1"/>
    <property type="molecule type" value="Genomic_DNA"/>
</dbReference>
<dbReference type="InterPro" id="IPR017453">
    <property type="entry name" value="GCV_H_sub"/>
</dbReference>
<dbReference type="InterPro" id="IPR011053">
    <property type="entry name" value="Single_hybrid_motif"/>
</dbReference>
<dbReference type="CDD" id="cd06848">
    <property type="entry name" value="GCS_H"/>
    <property type="match status" value="1"/>
</dbReference>
<comment type="function">
    <text evidence="5">The H protein shuttles the methylamine group of glycine from the P protein to the T protein.</text>
</comment>
<protein>
    <recommendedName>
        <fullName evidence="5">Glycine cleavage system H protein</fullName>
    </recommendedName>
</protein>
<evidence type="ECO:0000256" key="1">
    <source>
        <dbReference type="ARBA" id="ARBA00009249"/>
    </source>
</evidence>
<keyword evidence="2 4" id="KW-0450">Lipoyl</keyword>
<dbReference type="InterPro" id="IPR003016">
    <property type="entry name" value="2-oxoA_DH_lipoyl-BS"/>
</dbReference>
<dbReference type="GO" id="GO:0005739">
    <property type="term" value="C:mitochondrion"/>
    <property type="evidence" value="ECO:0007669"/>
    <property type="project" value="UniProtKB-SubCell"/>
</dbReference>
<evidence type="ECO:0000313" key="7">
    <source>
        <dbReference type="EMBL" id="CED84353.1"/>
    </source>
</evidence>
<sequence>MLATLRPFAFRAIPSIRAAAFHKQAFASYSYRTIVTRYTNDHEWASLDKATNLATVGITDYAQKALGDVVFVELPNIGETVAQGDECGSIESVKAASEVYAPLSGTVHEVNSQLDDSPSLINKSSQEKGWLFKLRLTNPEEFEELLDEAGYKALTD</sequence>
<dbReference type="PROSITE" id="PS50968">
    <property type="entry name" value="BIOTINYL_LIPOYL"/>
    <property type="match status" value="1"/>
</dbReference>
<keyword evidence="3 5" id="KW-0809">Transit peptide</keyword>
<dbReference type="Pfam" id="PF01597">
    <property type="entry name" value="GCV_H"/>
    <property type="match status" value="1"/>
</dbReference>
<dbReference type="SUPFAM" id="SSF51230">
    <property type="entry name" value="Single hybrid motif"/>
    <property type="match status" value="1"/>
</dbReference>
<feature type="domain" description="Lipoyl-binding" evidence="6">
    <location>
        <begin position="53"/>
        <end position="135"/>
    </location>
</feature>
<dbReference type="Gene3D" id="2.40.50.100">
    <property type="match status" value="1"/>
</dbReference>
<comment type="similarity">
    <text evidence="1 5">Belongs to the GcvH family.</text>
</comment>
<dbReference type="GO" id="GO:0009249">
    <property type="term" value="P:protein lipoylation"/>
    <property type="evidence" value="ECO:0007669"/>
    <property type="project" value="TreeGrafter"/>
</dbReference>
<evidence type="ECO:0000256" key="4">
    <source>
        <dbReference type="PIRSR" id="PIRSR617453-50"/>
    </source>
</evidence>
<evidence type="ECO:0000256" key="2">
    <source>
        <dbReference type="ARBA" id="ARBA00022823"/>
    </source>
</evidence>
<keyword evidence="5" id="KW-0496">Mitochondrion</keyword>
<dbReference type="InterPro" id="IPR000089">
    <property type="entry name" value="Biotin_lipoyl"/>
</dbReference>
<comment type="subunit">
    <text evidence="5">The glycine cleavage system is composed of four proteins: P, T, L and H.</text>
</comment>
<dbReference type="PROSITE" id="PS00189">
    <property type="entry name" value="LIPOYL"/>
    <property type="match status" value="1"/>
</dbReference>
<dbReference type="AlphaFoldDB" id="A0A0F7SWC3"/>